<feature type="domain" description="4Fe-4S ferredoxin-type" evidence="5">
    <location>
        <begin position="178"/>
        <end position="207"/>
    </location>
</feature>
<comment type="caution">
    <text evidence="6">The sequence shown here is derived from an EMBL/GenBank/DDBJ whole genome shotgun (WGS) entry which is preliminary data.</text>
</comment>
<feature type="domain" description="4Fe-4S ferredoxin-type" evidence="5">
    <location>
        <begin position="212"/>
        <end position="235"/>
    </location>
</feature>
<dbReference type="GO" id="GO:0051539">
    <property type="term" value="F:4 iron, 4 sulfur cluster binding"/>
    <property type="evidence" value="ECO:0007669"/>
    <property type="project" value="UniProtKB-KW"/>
</dbReference>
<keyword evidence="7" id="KW-1185">Reference proteome</keyword>
<proteinExistence type="predicted"/>
<evidence type="ECO:0000256" key="4">
    <source>
        <dbReference type="ARBA" id="ARBA00023014"/>
    </source>
</evidence>
<dbReference type="NCBIfam" id="NF038196">
    <property type="entry name" value="ferrodoxin_EFR1"/>
    <property type="match status" value="1"/>
</dbReference>
<keyword evidence="4" id="KW-0411">Iron-sulfur</keyword>
<dbReference type="PROSITE" id="PS51379">
    <property type="entry name" value="4FE4S_FER_2"/>
    <property type="match status" value="2"/>
</dbReference>
<dbReference type="AlphaFoldDB" id="A0A926HJE3"/>
<organism evidence="6 7">
    <name type="scientific">Luoshenia tenuis</name>
    <dbReference type="NCBI Taxonomy" id="2763654"/>
    <lineage>
        <taxon>Bacteria</taxon>
        <taxon>Bacillati</taxon>
        <taxon>Bacillota</taxon>
        <taxon>Clostridia</taxon>
        <taxon>Christensenellales</taxon>
        <taxon>Christensenellaceae</taxon>
        <taxon>Luoshenia</taxon>
    </lineage>
</organism>
<dbReference type="GO" id="GO:0046872">
    <property type="term" value="F:metal ion binding"/>
    <property type="evidence" value="ECO:0007669"/>
    <property type="project" value="UniProtKB-KW"/>
</dbReference>
<dbReference type="PROSITE" id="PS00198">
    <property type="entry name" value="4FE4S_FER_1"/>
    <property type="match status" value="2"/>
</dbReference>
<protein>
    <submittedName>
        <fullName evidence="6">4Fe-4S binding protein</fullName>
    </submittedName>
</protein>
<dbReference type="InterPro" id="IPR047964">
    <property type="entry name" value="EFR1-like"/>
</dbReference>
<dbReference type="PANTHER" id="PTHR43687">
    <property type="entry name" value="ADENYLYLSULFATE REDUCTASE, BETA SUBUNIT"/>
    <property type="match status" value="1"/>
</dbReference>
<dbReference type="Gene3D" id="3.40.50.360">
    <property type="match status" value="1"/>
</dbReference>
<evidence type="ECO:0000259" key="5">
    <source>
        <dbReference type="PROSITE" id="PS51379"/>
    </source>
</evidence>
<dbReference type="SUPFAM" id="SSF54862">
    <property type="entry name" value="4Fe-4S ferredoxins"/>
    <property type="match status" value="1"/>
</dbReference>
<keyword evidence="2" id="KW-0479">Metal-binding</keyword>
<evidence type="ECO:0000256" key="2">
    <source>
        <dbReference type="ARBA" id="ARBA00022723"/>
    </source>
</evidence>
<dbReference type="EMBL" id="JACRSO010000004">
    <property type="protein sequence ID" value="MBC8529802.1"/>
    <property type="molecule type" value="Genomic_DNA"/>
</dbReference>
<gene>
    <name evidence="6" type="ORF">H8699_10220</name>
</gene>
<sequence>MENVIYYFTGTGNSLMVARMLAQKLDGETELRPVVRELDKESIVVDAKQTVGFIFPVYGGQAPWPMMAAAEKMKIPKGVYLYAIGTCNERGGTCTDLFNCFLNKHGYALSYAKKLDMPGNCLPSNEQENAQRLELAKIWIDVMAKNINDRFVGTVEDFGSPDNNTEAVRAKYAQQPFGPWRVNGEACTSCGLCAKLCPMENIALREGVPQFADRCAYCFACFHFCPQKAIYKDYPHFGSADGRPRYHHPEVTWKDIAAQRKGR</sequence>
<evidence type="ECO:0000313" key="7">
    <source>
        <dbReference type="Proteomes" id="UP000654279"/>
    </source>
</evidence>
<dbReference type="InterPro" id="IPR050572">
    <property type="entry name" value="Fe-S_Ferredoxin"/>
</dbReference>
<dbReference type="Gene3D" id="3.30.70.20">
    <property type="match status" value="1"/>
</dbReference>
<dbReference type="InterPro" id="IPR017896">
    <property type="entry name" value="4Fe4S_Fe-S-bd"/>
</dbReference>
<accession>A0A926HJE3</accession>
<evidence type="ECO:0000313" key="6">
    <source>
        <dbReference type="EMBL" id="MBC8529802.1"/>
    </source>
</evidence>
<dbReference type="PANTHER" id="PTHR43687:SF1">
    <property type="entry name" value="FERREDOXIN III"/>
    <property type="match status" value="1"/>
</dbReference>
<dbReference type="SUPFAM" id="SSF52218">
    <property type="entry name" value="Flavoproteins"/>
    <property type="match status" value="1"/>
</dbReference>
<reference evidence="6" key="1">
    <citation type="submission" date="2020-08" db="EMBL/GenBank/DDBJ databases">
        <title>Genome public.</title>
        <authorList>
            <person name="Liu C."/>
            <person name="Sun Q."/>
        </authorList>
    </citation>
    <scope>NUCLEOTIDE SEQUENCE</scope>
    <source>
        <strain evidence="6">NSJ-44</strain>
    </source>
</reference>
<dbReference type="Pfam" id="PF00037">
    <property type="entry name" value="Fer4"/>
    <property type="match status" value="1"/>
</dbReference>
<keyword evidence="1" id="KW-0004">4Fe-4S</keyword>
<dbReference type="InterPro" id="IPR029039">
    <property type="entry name" value="Flavoprotein-like_sf"/>
</dbReference>
<name>A0A926HJE3_9FIRM</name>
<dbReference type="Proteomes" id="UP000654279">
    <property type="component" value="Unassembled WGS sequence"/>
</dbReference>
<dbReference type="RefSeq" id="WP_249285613.1">
    <property type="nucleotide sequence ID" value="NZ_JACRSO010000004.1"/>
</dbReference>
<dbReference type="InterPro" id="IPR017900">
    <property type="entry name" value="4Fe4S_Fe_S_CS"/>
</dbReference>
<keyword evidence="3" id="KW-0408">Iron</keyword>
<evidence type="ECO:0000256" key="3">
    <source>
        <dbReference type="ARBA" id="ARBA00023004"/>
    </source>
</evidence>
<evidence type="ECO:0000256" key="1">
    <source>
        <dbReference type="ARBA" id="ARBA00022485"/>
    </source>
</evidence>